<keyword evidence="2" id="KW-1185">Reference proteome</keyword>
<organism evidence="1 2">
    <name type="scientific">Trametes sanguinea</name>
    <dbReference type="NCBI Taxonomy" id="158606"/>
    <lineage>
        <taxon>Eukaryota</taxon>
        <taxon>Fungi</taxon>
        <taxon>Dikarya</taxon>
        <taxon>Basidiomycota</taxon>
        <taxon>Agaricomycotina</taxon>
        <taxon>Agaricomycetes</taxon>
        <taxon>Polyporales</taxon>
        <taxon>Polyporaceae</taxon>
        <taxon>Trametes</taxon>
    </lineage>
</organism>
<sequence length="361" mass="39702">MIEGDRVKLEKEIVGDVQEVDCPVQYAINLDGTVREVDGWVLPVLEMERISRARDALLDDEGFYVYEESDSSEPIHPAELSPLVANIHGILMLRSSATTNAEVQLIDTPTATRALRQMALHLSSQLPILLTSAPSAGKSLLISHMAQLLYPGARNHIVSIHLADTSLDPRSLLGSYVSSPTRPGTFEWKEGVLVRAMREGKWVVFEDIDRATMEVLGIIKPLVECLGADKWIGGRARLEIPSRGRVEAQDLAATAHVCVNHREWSGGVPNHRAQRWPQGKYSALGGKAQIATTTYPRTESNMSSDDETKAKVEQLKAEGNELHSKGNYAAARSKYSEAIKLDGENAVLYANRAAAYIAQRQ</sequence>
<name>A0ACC1Q918_9APHY</name>
<accession>A0ACC1Q918</accession>
<evidence type="ECO:0000313" key="2">
    <source>
        <dbReference type="Proteomes" id="UP001144978"/>
    </source>
</evidence>
<dbReference type="Proteomes" id="UP001144978">
    <property type="component" value="Unassembled WGS sequence"/>
</dbReference>
<dbReference type="EMBL" id="JANSHE010000095">
    <property type="protein sequence ID" value="KAJ3016996.1"/>
    <property type="molecule type" value="Genomic_DNA"/>
</dbReference>
<gene>
    <name evidence="1" type="ORF">NUW54_g685</name>
</gene>
<comment type="caution">
    <text evidence="1">The sequence shown here is derived from an EMBL/GenBank/DDBJ whole genome shotgun (WGS) entry which is preliminary data.</text>
</comment>
<proteinExistence type="predicted"/>
<protein>
    <submittedName>
        <fullName evidence="1">Uncharacterized protein</fullName>
    </submittedName>
</protein>
<evidence type="ECO:0000313" key="1">
    <source>
        <dbReference type="EMBL" id="KAJ3016996.1"/>
    </source>
</evidence>
<reference evidence="1" key="1">
    <citation type="submission" date="2022-08" db="EMBL/GenBank/DDBJ databases">
        <title>Genome Sequence of Pycnoporus sanguineus.</title>
        <authorList>
            <person name="Buettner E."/>
        </authorList>
    </citation>
    <scope>NUCLEOTIDE SEQUENCE</scope>
    <source>
        <strain evidence="1">CG-C14</strain>
    </source>
</reference>